<reference evidence="2 3" key="1">
    <citation type="submission" date="2016-10" db="EMBL/GenBank/DDBJ databases">
        <authorList>
            <person name="de Groot N.N."/>
        </authorList>
    </citation>
    <scope>NUCLEOTIDE SEQUENCE [LARGE SCALE GENOMIC DNA]</scope>
    <source>
        <strain evidence="2 3">DSM 25294</strain>
    </source>
</reference>
<dbReference type="SUPFAM" id="SSF55729">
    <property type="entry name" value="Acyl-CoA N-acyltransferases (Nat)"/>
    <property type="match status" value="1"/>
</dbReference>
<accession>A0A1G9CRK5</accession>
<dbReference type="AlphaFoldDB" id="A0A1G9CRK5"/>
<dbReference type="CDD" id="cd04301">
    <property type="entry name" value="NAT_SF"/>
    <property type="match status" value="1"/>
</dbReference>
<evidence type="ECO:0000313" key="2">
    <source>
        <dbReference type="EMBL" id="SDK54267.1"/>
    </source>
</evidence>
<dbReference type="InterPro" id="IPR016181">
    <property type="entry name" value="Acyl_CoA_acyltransferase"/>
</dbReference>
<proteinExistence type="predicted"/>
<dbReference type="Pfam" id="PF00583">
    <property type="entry name" value="Acetyltransf_1"/>
    <property type="match status" value="1"/>
</dbReference>
<dbReference type="InterPro" id="IPR000182">
    <property type="entry name" value="GNAT_dom"/>
</dbReference>
<evidence type="ECO:0000313" key="3">
    <source>
        <dbReference type="Proteomes" id="UP000199382"/>
    </source>
</evidence>
<dbReference type="Gene3D" id="3.40.630.30">
    <property type="match status" value="1"/>
</dbReference>
<protein>
    <recommendedName>
        <fullName evidence="1">N-acetyltransferase domain-containing protein</fullName>
    </recommendedName>
</protein>
<sequence>MSPLRSHGLRSDLMVLRGLSVVEEHLDRVVVRTPSEPDFWFGNMVIFRDDRIEPDAQIARFRKDFPTSRHVTIVWDAPALSNAPALERFTALGFEIDRSDVLTLEGLSNPAPVPPGIEIRPIETPEDWEQVIALQIETGIEAGHLPEIHAPFVRKRFANHRKQVAGGRGCWFGAFDGAQLVGDLGIFEGEGTARFQDVETRESHRRRGICAALVSVGLNWARRRAPASTPVIVAYTEGNAGRIYRRCGFTLSEQLLAVIRPPDGAKAT</sequence>
<dbReference type="EMBL" id="FNEK01000044">
    <property type="protein sequence ID" value="SDK54267.1"/>
    <property type="molecule type" value="Genomic_DNA"/>
</dbReference>
<dbReference type="OrthoDB" id="9796919at2"/>
<evidence type="ECO:0000259" key="1">
    <source>
        <dbReference type="PROSITE" id="PS51186"/>
    </source>
</evidence>
<dbReference type="RefSeq" id="WP_139188445.1">
    <property type="nucleotide sequence ID" value="NZ_FNEK01000044.1"/>
</dbReference>
<dbReference type="STRING" id="571298.SAMN04488026_104425"/>
<name>A0A1G9CRK5_9RHOB</name>
<keyword evidence="3" id="KW-1185">Reference proteome</keyword>
<dbReference type="PROSITE" id="PS51186">
    <property type="entry name" value="GNAT"/>
    <property type="match status" value="1"/>
</dbReference>
<dbReference type="Proteomes" id="UP000199382">
    <property type="component" value="Unassembled WGS sequence"/>
</dbReference>
<gene>
    <name evidence="2" type="ORF">SAMN04488026_104425</name>
</gene>
<organism evidence="2 3">
    <name type="scientific">Aliiruegeria lutimaris</name>
    <dbReference type="NCBI Taxonomy" id="571298"/>
    <lineage>
        <taxon>Bacteria</taxon>
        <taxon>Pseudomonadati</taxon>
        <taxon>Pseudomonadota</taxon>
        <taxon>Alphaproteobacteria</taxon>
        <taxon>Rhodobacterales</taxon>
        <taxon>Roseobacteraceae</taxon>
        <taxon>Aliiruegeria</taxon>
    </lineage>
</organism>
<feature type="domain" description="N-acetyltransferase" evidence="1">
    <location>
        <begin position="117"/>
        <end position="268"/>
    </location>
</feature>
<dbReference type="GO" id="GO:0016747">
    <property type="term" value="F:acyltransferase activity, transferring groups other than amino-acyl groups"/>
    <property type="evidence" value="ECO:0007669"/>
    <property type="project" value="InterPro"/>
</dbReference>